<comment type="caution">
    <text evidence="2">The sequence shown here is derived from an EMBL/GenBank/DDBJ whole genome shotgun (WGS) entry which is preliminary data.</text>
</comment>
<feature type="compositionally biased region" description="Low complexity" evidence="1">
    <location>
        <begin position="87"/>
        <end position="96"/>
    </location>
</feature>
<protein>
    <submittedName>
        <fullName evidence="2">Uncharacterized protein</fullName>
    </submittedName>
</protein>
<dbReference type="Proteomes" id="UP000195062">
    <property type="component" value="Unassembled WGS sequence"/>
</dbReference>
<gene>
    <name evidence="2" type="ORF">CMMCAS07_02630</name>
</gene>
<feature type="region of interest" description="Disordered" evidence="1">
    <location>
        <begin position="1"/>
        <end position="96"/>
    </location>
</feature>
<name>A0A251XJW5_CLAMM</name>
<keyword evidence="3" id="KW-1185">Reference proteome</keyword>
<dbReference type="EMBL" id="MDHH01000001">
    <property type="protein sequence ID" value="OUE03815.1"/>
    <property type="molecule type" value="Genomic_DNA"/>
</dbReference>
<reference evidence="2 3" key="1">
    <citation type="submission" date="2016-08" db="EMBL/GenBank/DDBJ databases">
        <title>Genome sequence of Clavibacter michiganensis subsp. michiganensis strain CASJ007.</title>
        <authorList>
            <person name="Thapa S.P."/>
            <person name="Coaker G."/>
        </authorList>
    </citation>
    <scope>NUCLEOTIDE SEQUENCE [LARGE SCALE GENOMIC DNA]</scope>
    <source>
        <strain evidence="2">CASJ007</strain>
    </source>
</reference>
<evidence type="ECO:0000313" key="3">
    <source>
        <dbReference type="Proteomes" id="UP000195062"/>
    </source>
</evidence>
<evidence type="ECO:0000313" key="2">
    <source>
        <dbReference type="EMBL" id="OUE03815.1"/>
    </source>
</evidence>
<evidence type="ECO:0000256" key="1">
    <source>
        <dbReference type="SAM" id="MobiDB-lite"/>
    </source>
</evidence>
<sequence length="137" mass="14421">MLQVDPIDLGRQVRRERGGRGPGPDVRSARPAELGTSPVEMPRSPASRVKAVMRSPIQADPPGKRQRTLSTSPAPHDASARSARMPRVAGASACSQAAARASHRSAVGRADQAAAVEVVDQARSVRATSVARSARDR</sequence>
<accession>A0A251XJW5</accession>
<organism evidence="2 3">
    <name type="scientific">Clavibacter michiganensis subsp. michiganensis</name>
    <dbReference type="NCBI Taxonomy" id="33013"/>
    <lineage>
        <taxon>Bacteria</taxon>
        <taxon>Bacillati</taxon>
        <taxon>Actinomycetota</taxon>
        <taxon>Actinomycetes</taxon>
        <taxon>Micrococcales</taxon>
        <taxon>Microbacteriaceae</taxon>
        <taxon>Clavibacter</taxon>
    </lineage>
</organism>
<dbReference type="AlphaFoldDB" id="A0A251XJW5"/>
<proteinExistence type="predicted"/>